<proteinExistence type="predicted"/>
<evidence type="ECO:0000256" key="1">
    <source>
        <dbReference type="SAM" id="MobiDB-lite"/>
    </source>
</evidence>
<accession>A0ABV6QRK7</accession>
<sequence length="85" mass="9558">MTEFPSEQPYHGPDPDAEPQPEDFPADEPGYETEPVREESHPLVEETMTRLDELRELPVSEHGEVYAALHERLQSALAESDGDPS</sequence>
<feature type="region of interest" description="Disordered" evidence="1">
    <location>
        <begin position="1"/>
        <end position="43"/>
    </location>
</feature>
<feature type="compositionally biased region" description="Basic and acidic residues" evidence="1">
    <location>
        <begin position="34"/>
        <end position="43"/>
    </location>
</feature>
<organism evidence="2 3">
    <name type="scientific">Kribbella deserti</name>
    <dbReference type="NCBI Taxonomy" id="1926257"/>
    <lineage>
        <taxon>Bacteria</taxon>
        <taxon>Bacillati</taxon>
        <taxon>Actinomycetota</taxon>
        <taxon>Actinomycetes</taxon>
        <taxon>Propionibacteriales</taxon>
        <taxon>Kribbellaceae</taxon>
        <taxon>Kribbella</taxon>
    </lineage>
</organism>
<gene>
    <name evidence="2" type="ORF">ACFFGN_24560</name>
</gene>
<dbReference type="RefSeq" id="WP_380051741.1">
    <property type="nucleotide sequence ID" value="NZ_JBHLTC010000031.1"/>
</dbReference>
<evidence type="ECO:0000313" key="3">
    <source>
        <dbReference type="Proteomes" id="UP001589890"/>
    </source>
</evidence>
<feature type="compositionally biased region" description="Acidic residues" evidence="1">
    <location>
        <begin position="15"/>
        <end position="31"/>
    </location>
</feature>
<protein>
    <submittedName>
        <fullName evidence="2">Uncharacterized protein</fullName>
    </submittedName>
</protein>
<keyword evidence="3" id="KW-1185">Reference proteome</keyword>
<evidence type="ECO:0000313" key="2">
    <source>
        <dbReference type="EMBL" id="MFC0627270.1"/>
    </source>
</evidence>
<dbReference type="Proteomes" id="UP001589890">
    <property type="component" value="Unassembled WGS sequence"/>
</dbReference>
<name>A0ABV6QRK7_9ACTN</name>
<reference evidence="2 3" key="1">
    <citation type="submission" date="2024-09" db="EMBL/GenBank/DDBJ databases">
        <authorList>
            <person name="Sun Q."/>
            <person name="Mori K."/>
        </authorList>
    </citation>
    <scope>NUCLEOTIDE SEQUENCE [LARGE SCALE GENOMIC DNA]</scope>
    <source>
        <strain evidence="2 3">CGMCC 1.15906</strain>
    </source>
</reference>
<dbReference type="EMBL" id="JBHLTC010000031">
    <property type="protein sequence ID" value="MFC0627270.1"/>
    <property type="molecule type" value="Genomic_DNA"/>
</dbReference>
<comment type="caution">
    <text evidence="2">The sequence shown here is derived from an EMBL/GenBank/DDBJ whole genome shotgun (WGS) entry which is preliminary data.</text>
</comment>